<evidence type="ECO:0000256" key="3">
    <source>
        <dbReference type="ARBA" id="ARBA00022670"/>
    </source>
</evidence>
<keyword evidence="5" id="KW-0378">Hydrolase</keyword>
<comment type="caution">
    <text evidence="7">The sequence shown here is derived from an EMBL/GenBank/DDBJ whole genome shotgun (WGS) entry which is preliminary data.</text>
</comment>
<evidence type="ECO:0000256" key="4">
    <source>
        <dbReference type="ARBA" id="ARBA00022723"/>
    </source>
</evidence>
<dbReference type="NCBIfam" id="TIGR03107">
    <property type="entry name" value="glu_aminopep"/>
    <property type="match status" value="1"/>
</dbReference>
<keyword evidence="8" id="KW-1185">Reference proteome</keyword>
<evidence type="ECO:0000313" key="7">
    <source>
        <dbReference type="EMBL" id="MEO1783011.1"/>
    </source>
</evidence>
<dbReference type="PANTHER" id="PTHR32481">
    <property type="entry name" value="AMINOPEPTIDASE"/>
    <property type="match status" value="1"/>
</dbReference>
<dbReference type="InterPro" id="IPR051464">
    <property type="entry name" value="Peptidase_M42_aminopept"/>
</dbReference>
<evidence type="ECO:0000256" key="6">
    <source>
        <dbReference type="PIRNR" id="PIRNR001123"/>
    </source>
</evidence>
<evidence type="ECO:0000256" key="5">
    <source>
        <dbReference type="ARBA" id="ARBA00022801"/>
    </source>
</evidence>
<reference evidence="8" key="1">
    <citation type="submission" date="2016-06" db="EMBL/GenBank/DDBJ databases">
        <title>Four novel species of enterococci isolated from chicken manure.</title>
        <authorList>
            <person name="Van Tyne D."/>
        </authorList>
    </citation>
    <scope>NUCLEOTIDE SEQUENCE [LARGE SCALE GENOMIC DNA]</scope>
    <source>
        <strain evidence="8">JM9A</strain>
    </source>
</reference>
<reference evidence="7 8" key="2">
    <citation type="submission" date="2024-02" db="EMBL/GenBank/DDBJ databases">
        <title>The Genome Sequence of Enterococcus diestrammenae JM9A.</title>
        <authorList>
            <person name="Earl A."/>
            <person name="Manson A."/>
            <person name="Gilmore M."/>
            <person name="Sanders J."/>
            <person name="Shea T."/>
            <person name="Howe W."/>
            <person name="Livny J."/>
            <person name="Cuomo C."/>
            <person name="Neafsey D."/>
            <person name="Birren B."/>
        </authorList>
    </citation>
    <scope>NUCLEOTIDE SEQUENCE [LARGE SCALE GENOMIC DNA]</scope>
    <source>
        <strain evidence="7 8">JM9A</strain>
    </source>
</reference>
<keyword evidence="3" id="KW-0645">Protease</keyword>
<dbReference type="RefSeq" id="WP_161870352.1">
    <property type="nucleotide sequence ID" value="NZ_MAEI02000001.1"/>
</dbReference>
<dbReference type="SUPFAM" id="SSF101821">
    <property type="entry name" value="Aminopeptidase/glucanase lid domain"/>
    <property type="match status" value="1"/>
</dbReference>
<evidence type="ECO:0000313" key="8">
    <source>
        <dbReference type="Proteomes" id="UP001429357"/>
    </source>
</evidence>
<dbReference type="Proteomes" id="UP001429357">
    <property type="component" value="Unassembled WGS sequence"/>
</dbReference>
<comment type="similarity">
    <text evidence="1 6">Belongs to the peptidase M42 family.</text>
</comment>
<accession>A0ABV0F7B6</accession>
<keyword evidence="4" id="KW-0479">Metal-binding</keyword>
<dbReference type="InterPro" id="IPR008007">
    <property type="entry name" value="Peptidase_M42"/>
</dbReference>
<name>A0ABV0F7B6_9ENTE</name>
<dbReference type="GO" id="GO:0004177">
    <property type="term" value="F:aminopeptidase activity"/>
    <property type="evidence" value="ECO:0007669"/>
    <property type="project" value="UniProtKB-KW"/>
</dbReference>
<dbReference type="SUPFAM" id="SSF53187">
    <property type="entry name" value="Zn-dependent exopeptidases"/>
    <property type="match status" value="1"/>
</dbReference>
<protein>
    <submittedName>
        <fullName evidence="7">Glutamyl aminopeptidase</fullName>
    </submittedName>
</protein>
<dbReference type="Gene3D" id="3.40.630.10">
    <property type="entry name" value="Zn peptidases"/>
    <property type="match status" value="1"/>
</dbReference>
<dbReference type="InterPro" id="IPR017538">
    <property type="entry name" value="Pept_M42_glutamyl_aminopept"/>
</dbReference>
<dbReference type="CDD" id="cd05656">
    <property type="entry name" value="M42_Frv"/>
    <property type="match status" value="1"/>
</dbReference>
<organism evidence="7 8">
    <name type="scientific">Enterococcus diestrammenae</name>
    <dbReference type="NCBI Taxonomy" id="1155073"/>
    <lineage>
        <taxon>Bacteria</taxon>
        <taxon>Bacillati</taxon>
        <taxon>Bacillota</taxon>
        <taxon>Bacilli</taxon>
        <taxon>Lactobacillales</taxon>
        <taxon>Enterococcaceae</taxon>
        <taxon>Enterococcus</taxon>
    </lineage>
</organism>
<dbReference type="Pfam" id="PF05343">
    <property type="entry name" value="Peptidase_M42"/>
    <property type="match status" value="1"/>
</dbReference>
<dbReference type="InterPro" id="IPR023367">
    <property type="entry name" value="Peptidase_M42_dom2"/>
</dbReference>
<dbReference type="PANTHER" id="PTHR32481:SF0">
    <property type="entry name" value="AMINOPEPTIDASE YPDE-RELATED"/>
    <property type="match status" value="1"/>
</dbReference>
<sequence>MEERTYQRIKTLTEMQATSGFEGPIREYMRKEMTPLVDEIQQDGLGGIFGIRHHEAADAPRIMVAAHMDEVGFMLTDITPRGLFKVVPLGGWNPYVVSAQRFTLIAATGKNYPVISASVPPHLLRGTGGGQANVTVDSILFDAGFESKEEALEFGVRPGDTIVPAVETIKTANGKNIISKAWDNRYGCTVVLEALEALKEEKLGHTLIAGANVQEEVGLRGSKVSTTKFKPDLFFAVDCSAADDQTTTTGTFGHLGEGTLMRIYDPGLIMLPRLREYLLDTAETNHIPYQYFVSKGGTDAGAAHTSNEGIPSTVIGVCGRYIHTHQTMFSIADFDAAREMLIQTLKGLDKATVDTIVKG</sequence>
<dbReference type="Gene3D" id="2.40.30.40">
    <property type="entry name" value="Peptidase M42, domain 2"/>
    <property type="match status" value="1"/>
</dbReference>
<gene>
    <name evidence="7" type="ORF">BAU18_002629</name>
</gene>
<dbReference type="PIRSF" id="PIRSF001123">
    <property type="entry name" value="PepA_GA"/>
    <property type="match status" value="1"/>
</dbReference>
<proteinExistence type="inferred from homology"/>
<evidence type="ECO:0000256" key="1">
    <source>
        <dbReference type="ARBA" id="ARBA00006272"/>
    </source>
</evidence>
<keyword evidence="2 7" id="KW-0031">Aminopeptidase</keyword>
<evidence type="ECO:0000256" key="2">
    <source>
        <dbReference type="ARBA" id="ARBA00022438"/>
    </source>
</evidence>
<dbReference type="EMBL" id="MAEI02000001">
    <property type="protein sequence ID" value="MEO1783011.1"/>
    <property type="molecule type" value="Genomic_DNA"/>
</dbReference>